<reference evidence="1 2" key="1">
    <citation type="submission" date="2022-05" db="EMBL/GenBank/DDBJ databases">
        <authorList>
            <consortium name="Genoscope - CEA"/>
            <person name="William W."/>
        </authorList>
    </citation>
    <scope>NUCLEOTIDE SEQUENCE [LARGE SCALE GENOMIC DNA]</scope>
</reference>
<dbReference type="Proteomes" id="UP001159405">
    <property type="component" value="Unassembled WGS sequence"/>
</dbReference>
<gene>
    <name evidence="1" type="ORF">PLOB_00049321</name>
</gene>
<dbReference type="PANTHER" id="PTHR31751:SF7">
    <property type="entry name" value="THAP-TYPE DOMAIN-CONTAINING PROTEIN"/>
    <property type="match status" value="1"/>
</dbReference>
<organism evidence="1 2">
    <name type="scientific">Porites lobata</name>
    <dbReference type="NCBI Taxonomy" id="104759"/>
    <lineage>
        <taxon>Eukaryota</taxon>
        <taxon>Metazoa</taxon>
        <taxon>Cnidaria</taxon>
        <taxon>Anthozoa</taxon>
        <taxon>Hexacorallia</taxon>
        <taxon>Scleractinia</taxon>
        <taxon>Fungiina</taxon>
        <taxon>Poritidae</taxon>
        <taxon>Porites</taxon>
    </lineage>
</organism>
<keyword evidence="2" id="KW-1185">Reference proteome</keyword>
<proteinExistence type="predicted"/>
<dbReference type="PANTHER" id="PTHR31751">
    <property type="entry name" value="SI:CH211-108C17.2-RELATED-RELATED"/>
    <property type="match status" value="1"/>
</dbReference>
<evidence type="ECO:0000313" key="1">
    <source>
        <dbReference type="EMBL" id="CAH3152940.1"/>
    </source>
</evidence>
<comment type="caution">
    <text evidence="1">The sequence shown here is derived from an EMBL/GenBank/DDBJ whole genome shotgun (WGS) entry which is preliminary data.</text>
</comment>
<evidence type="ECO:0000313" key="2">
    <source>
        <dbReference type="Proteomes" id="UP001159405"/>
    </source>
</evidence>
<accession>A0ABN8PXU9</accession>
<feature type="non-terminal residue" evidence="1">
    <location>
        <position position="329"/>
    </location>
</feature>
<protein>
    <submittedName>
        <fullName evidence="1">Uncharacterized protein</fullName>
    </submittedName>
</protein>
<name>A0ABN8PXU9_9CNID</name>
<sequence length="329" mass="38094">MEESLKLVVDQEVVNSQEMGGKSANMQGAKKVSFTACHSGKLLLRRLKDVLKVDHLVTDASPSTSENCFNLQYRQSFFFFTAEQHRELQEVIHDLDIWHKSAKLVKALTDAPNLKDCGAICDWIEPIIPNHFWFCCQQANDDVLARKDVLHHVVGEHEWSDGQYSNSPLVSSDTDKPLLGKGSKALEALTKVILDKRWLESLVFYIWFNLLENFNSKMLKYFRKRNAFEEFYFYFIAFCARVLLAALDHNMHSFRPQATTKNGHLIFKKQYSKRTKHGHPEPVRAEKTYDYIQFLMASILKARVDDKDCCKGYFSSIRSPKESGPNHWF</sequence>
<dbReference type="EMBL" id="CALNXK010000095">
    <property type="protein sequence ID" value="CAH3152940.1"/>
    <property type="molecule type" value="Genomic_DNA"/>
</dbReference>